<dbReference type="NCBIfam" id="TIGR02168">
    <property type="entry name" value="SMC_prok_B"/>
    <property type="match status" value="1"/>
</dbReference>
<comment type="caution">
    <text evidence="8">The sequence shown here is derived from an EMBL/GenBank/DDBJ whole genome shotgun (WGS) entry which is preliminary data.</text>
</comment>
<evidence type="ECO:0000313" key="8">
    <source>
        <dbReference type="EMBL" id="MEJ6348558.1"/>
    </source>
</evidence>
<organism evidence="8 9">
    <name type="scientific">Holzapfeliella saturejae</name>
    <dbReference type="NCBI Taxonomy" id="3082953"/>
    <lineage>
        <taxon>Bacteria</taxon>
        <taxon>Bacillati</taxon>
        <taxon>Bacillota</taxon>
        <taxon>Bacilli</taxon>
        <taxon>Lactobacillales</taxon>
        <taxon>Lactobacillaceae</taxon>
        <taxon>Holzapfeliella</taxon>
    </lineage>
</organism>
<sequence length="1185" mass="135345">MPLKSLTINGFKSFPDKVTLEFPKGITGIVGPNGSGKSNITEAMRWVMGETNVRHLRGENATDVIFGGTAMKAPLNRAEVTVVFDNQTKQLNSNFKEIAITRTIFRNGDSHYQINNQNVRLKDIHDLFMDSGLSKESLSIISQGSVEQIFNAKPVDRRFIIEEAAGVLKFKQQKRTAELKLKQTQDNLIRINDFVKELETRIEPLKQQKSLAEEYRSQKEGYDSKNKIVLTLEINSRAQKQEELLNQNNETKQELQKLDRLVSTIQQQLESSRKNRVDLRNKQDKLQAEYNQLLNQNYEIKTQLAVYDQSTEFDETSRKELQDRQQELKKRQQQLEAELSDKQMQLNTATEQYEQLKVKENDLKSEIAQDPGKLQQQLESLRDDYIDNLQNKTTLSNQLIFAENAINQLKGELTSPEVQELEANLTDLDNRVIKLTEEKQAQETWLNQLKTQVDESQLAIEKASNKVMQNQKERSEVKELAQGTHAQLQALKRLHENHEGYFQGVKAVLNHKDQFPGILGVVSELIDFDSQYQLALDTALASNAQNLVASTQSEAKHAIKTLRQNNWGRATFLPLDQLRQQVLSAEVKKILKTTAGYHGIASDLIACSDEVKPAITHLLGRIIVMDNLDNATKLSQLLEQRHHIVTLDGDYLSPGGQMSGGSHNKNSQSPLLIKKQLDDLVTKGQQFDTQIEQIQATLQQEITEKQRLEKIQTENTAKVSEVTTELREFDNQINRLQDEKQTLTKQLNYLKHGLQTKKAELEKQQQQYSELDQQKTQAEADVEQIQQKIKETQTQIQNFDQISQKVQAQLNELLPEIAVFKTKQETYQTQITEKQAEVKQSHQQQQQVIDKLANLEQAKAKNSQDVTKQQQQFAQNKLKIDEFNEQLKLFAQELTTIEEKITALETDYTKQYDSRKLVAKTQETQSNQLAILKSEIESRLQTLNQEYRLTFERAMSDIKNPESINISQLQHEIKLHKLSLEDIGPVNLGAIAEYQEVKERYDFLHQQQDDLLSAKATLENTMNEMDKEVSTRFKETFDQVSAAFADIFPKMFGGGHAKLALTDEHDILTTGIDIIAQPPGKKLQSLSLLSGGERALTTITLLFAILKVRPVPFCILDEVEASLDEANVDRFAQFLKNYDLTTQFIMITHRKGSMAQADQLYGVMMQESGISSLLSVSLNEIEQQL</sequence>
<protein>
    <recommendedName>
        <fullName evidence="6">Chromosome partition protein Smc</fullName>
    </recommendedName>
</protein>
<feature type="coiled-coil region" evidence="6">
    <location>
        <begin position="392"/>
        <end position="480"/>
    </location>
</feature>
<dbReference type="InterPro" id="IPR003395">
    <property type="entry name" value="RecF/RecN/SMC_N"/>
</dbReference>
<dbReference type="InterPro" id="IPR011890">
    <property type="entry name" value="SMC_prok"/>
</dbReference>
<evidence type="ECO:0000259" key="7">
    <source>
        <dbReference type="SMART" id="SM00968"/>
    </source>
</evidence>
<keyword evidence="3 6" id="KW-0067">ATP-binding</keyword>
<dbReference type="Gene3D" id="1.10.287.1490">
    <property type="match status" value="1"/>
</dbReference>
<evidence type="ECO:0000256" key="4">
    <source>
        <dbReference type="ARBA" id="ARBA00023054"/>
    </source>
</evidence>
<dbReference type="Pfam" id="PF02463">
    <property type="entry name" value="SMC_N"/>
    <property type="match status" value="1"/>
</dbReference>
<dbReference type="PANTHER" id="PTHR43977">
    <property type="entry name" value="STRUCTURAL MAINTENANCE OF CHROMOSOMES PROTEIN 3"/>
    <property type="match status" value="1"/>
</dbReference>
<dbReference type="SMART" id="SM00968">
    <property type="entry name" value="SMC_hinge"/>
    <property type="match status" value="1"/>
</dbReference>
<name>A0ABU8SI11_9LACO</name>
<dbReference type="InterPro" id="IPR027417">
    <property type="entry name" value="P-loop_NTPase"/>
</dbReference>
<dbReference type="Pfam" id="PF06470">
    <property type="entry name" value="SMC_hinge"/>
    <property type="match status" value="1"/>
</dbReference>
<dbReference type="Gene3D" id="3.40.50.300">
    <property type="entry name" value="P-loop containing nucleotide triphosphate hydrolases"/>
    <property type="match status" value="2"/>
</dbReference>
<evidence type="ECO:0000256" key="1">
    <source>
        <dbReference type="ARBA" id="ARBA00022490"/>
    </source>
</evidence>
<feature type="coiled-coil region" evidence="6">
    <location>
        <begin position="238"/>
        <end position="366"/>
    </location>
</feature>
<dbReference type="CDD" id="cd03278">
    <property type="entry name" value="ABC_SMC_barmotin"/>
    <property type="match status" value="1"/>
</dbReference>
<dbReference type="RefSeq" id="WP_339969843.1">
    <property type="nucleotide sequence ID" value="NZ_JAWMWG010000001.1"/>
</dbReference>
<dbReference type="SUPFAM" id="SSF75553">
    <property type="entry name" value="Smc hinge domain"/>
    <property type="match status" value="1"/>
</dbReference>
<dbReference type="SUPFAM" id="SSF52540">
    <property type="entry name" value="P-loop containing nucleoside triphosphate hydrolases"/>
    <property type="match status" value="2"/>
</dbReference>
<comment type="subcellular location">
    <subcellularLocation>
        <location evidence="6">Cytoplasm</location>
    </subcellularLocation>
</comment>
<comment type="similarity">
    <text evidence="6">Belongs to the SMC family.</text>
</comment>
<dbReference type="Gene3D" id="1.20.1060.20">
    <property type="match status" value="1"/>
</dbReference>
<dbReference type="EMBL" id="JAWMWG010000001">
    <property type="protein sequence ID" value="MEJ6348558.1"/>
    <property type="molecule type" value="Genomic_DNA"/>
</dbReference>
<feature type="domain" description="SMC hinge" evidence="7">
    <location>
        <begin position="516"/>
        <end position="635"/>
    </location>
</feature>
<keyword evidence="4 6" id="KW-0175">Coiled coil</keyword>
<keyword evidence="2 6" id="KW-0547">Nucleotide-binding</keyword>
<dbReference type="InterPro" id="IPR010935">
    <property type="entry name" value="SMC_hinge"/>
</dbReference>
<evidence type="ECO:0000256" key="6">
    <source>
        <dbReference type="HAMAP-Rule" id="MF_01894"/>
    </source>
</evidence>
<evidence type="ECO:0000256" key="2">
    <source>
        <dbReference type="ARBA" id="ARBA00022741"/>
    </source>
</evidence>
<comment type="domain">
    <text evidence="6">Contains large globular domains required for ATP hydrolysis at each terminus and a third globular domain forming a flexible hinge near the middle of the molecule. These domains are separated by coiled-coil structures.</text>
</comment>
<feature type="coiled-coil region" evidence="6">
    <location>
        <begin position="691"/>
        <end position="802"/>
    </location>
</feature>
<evidence type="ECO:0000256" key="3">
    <source>
        <dbReference type="ARBA" id="ARBA00022840"/>
    </source>
</evidence>
<keyword evidence="5 6" id="KW-0238">DNA-binding</keyword>
<evidence type="ECO:0000313" key="9">
    <source>
        <dbReference type="Proteomes" id="UP001377804"/>
    </source>
</evidence>
<reference evidence="8 9" key="1">
    <citation type="submission" date="2023-10" db="EMBL/GenBank/DDBJ databases">
        <title>Holzapfeliella saturejae sp. nov. isolated from Satureja montana flowers.</title>
        <authorList>
            <person name="Alcantara C."/>
            <person name="Zuniga M."/>
            <person name="Landete J.M."/>
            <person name="Monedero V."/>
        </authorList>
    </citation>
    <scope>NUCLEOTIDE SEQUENCE [LARGE SCALE GENOMIC DNA]</scope>
    <source>
        <strain evidence="8 9">He02</strain>
    </source>
</reference>
<proteinExistence type="inferred from homology"/>
<accession>A0ABU8SI11</accession>
<dbReference type="Gene3D" id="3.30.70.1620">
    <property type="match status" value="1"/>
</dbReference>
<dbReference type="PIRSF" id="PIRSF005719">
    <property type="entry name" value="SMC"/>
    <property type="match status" value="1"/>
</dbReference>
<dbReference type="HAMAP" id="MF_01894">
    <property type="entry name" value="Smc_prok"/>
    <property type="match status" value="1"/>
</dbReference>
<dbReference type="InterPro" id="IPR024704">
    <property type="entry name" value="SMC"/>
</dbReference>
<dbReference type="InterPro" id="IPR036277">
    <property type="entry name" value="SMC_hinge_sf"/>
</dbReference>
<feature type="binding site" evidence="6">
    <location>
        <begin position="32"/>
        <end position="39"/>
    </location>
    <ligand>
        <name>ATP</name>
        <dbReference type="ChEBI" id="CHEBI:30616"/>
    </ligand>
</feature>
<gene>
    <name evidence="6 8" type="primary">smc</name>
    <name evidence="8" type="ORF">R4Y45_04870</name>
</gene>
<keyword evidence="1 6" id="KW-0963">Cytoplasm</keyword>
<feature type="coiled-coil region" evidence="6">
    <location>
        <begin position="838"/>
        <end position="907"/>
    </location>
</feature>
<keyword evidence="9" id="KW-1185">Reference proteome</keyword>
<dbReference type="Proteomes" id="UP001377804">
    <property type="component" value="Unassembled WGS sequence"/>
</dbReference>
<comment type="subunit">
    <text evidence="6">Homodimer.</text>
</comment>
<comment type="function">
    <text evidence="6">Required for chromosome condensation and partitioning.</text>
</comment>
<evidence type="ECO:0000256" key="5">
    <source>
        <dbReference type="ARBA" id="ARBA00023125"/>
    </source>
</evidence>